<dbReference type="PROSITE" id="PS50895">
    <property type="entry name" value="SURF1"/>
    <property type="match status" value="1"/>
</dbReference>
<gene>
    <name evidence="9" type="ORF">EYF70_24005</name>
    <name evidence="8" type="ORF">GCM10007387_36550</name>
</gene>
<dbReference type="Proteomes" id="UP000292307">
    <property type="component" value="Chromosome"/>
</dbReference>
<evidence type="ECO:0000256" key="4">
    <source>
        <dbReference type="ARBA" id="ARBA00022989"/>
    </source>
</evidence>
<keyword evidence="10" id="KW-1185">Reference proteome</keyword>
<evidence type="ECO:0000313" key="9">
    <source>
        <dbReference type="EMBL" id="QBI03543.1"/>
    </source>
</evidence>
<evidence type="ECO:0000256" key="1">
    <source>
        <dbReference type="ARBA" id="ARBA00004370"/>
    </source>
</evidence>
<dbReference type="Proteomes" id="UP000628442">
    <property type="component" value="Unassembled WGS sequence"/>
</dbReference>
<keyword evidence="6" id="KW-1003">Cell membrane</keyword>
<accession>A0A411X3T1</accession>
<dbReference type="EMBL" id="CP036401">
    <property type="protein sequence ID" value="QBI03543.1"/>
    <property type="molecule type" value="Genomic_DNA"/>
</dbReference>
<evidence type="ECO:0000256" key="2">
    <source>
        <dbReference type="ARBA" id="ARBA00007165"/>
    </source>
</evidence>
<reference evidence="9 10" key="2">
    <citation type="submission" date="2019-02" db="EMBL/GenBank/DDBJ databases">
        <title>Draft Genome Sequences of Six Type Strains of the Genus Massilia.</title>
        <authorList>
            <person name="Miess H."/>
            <person name="Frediansyhah A."/>
            <person name="Gross H."/>
        </authorList>
    </citation>
    <scope>NUCLEOTIDE SEQUENCE [LARGE SCALE GENOMIC DNA]</scope>
    <source>
        <strain evidence="9 10">DSM 17472</strain>
    </source>
</reference>
<proteinExistence type="inferred from homology"/>
<dbReference type="GO" id="GO:0005886">
    <property type="term" value="C:plasma membrane"/>
    <property type="evidence" value="ECO:0007669"/>
    <property type="project" value="UniProtKB-SubCell"/>
</dbReference>
<dbReference type="RefSeq" id="WP_131147641.1">
    <property type="nucleotide sequence ID" value="NZ_BMWV01000008.1"/>
</dbReference>
<dbReference type="CDD" id="cd06662">
    <property type="entry name" value="SURF1"/>
    <property type="match status" value="1"/>
</dbReference>
<dbReference type="PANTHER" id="PTHR23427:SF2">
    <property type="entry name" value="SURFEIT LOCUS PROTEIN 1"/>
    <property type="match status" value="1"/>
</dbReference>
<organism evidence="8 11">
    <name type="scientific">Pseudoduganella albidiflava</name>
    <dbReference type="NCBI Taxonomy" id="321983"/>
    <lineage>
        <taxon>Bacteria</taxon>
        <taxon>Pseudomonadati</taxon>
        <taxon>Pseudomonadota</taxon>
        <taxon>Betaproteobacteria</taxon>
        <taxon>Burkholderiales</taxon>
        <taxon>Oxalobacteraceae</taxon>
        <taxon>Telluria group</taxon>
        <taxon>Pseudoduganella</taxon>
    </lineage>
</organism>
<name>A0A411X3T1_9BURK</name>
<keyword evidence="3 6" id="KW-0812">Transmembrane</keyword>
<dbReference type="EMBL" id="BMWV01000008">
    <property type="protein sequence ID" value="GGY50898.1"/>
    <property type="molecule type" value="Genomic_DNA"/>
</dbReference>
<evidence type="ECO:0000256" key="7">
    <source>
        <dbReference type="SAM" id="MobiDB-lite"/>
    </source>
</evidence>
<comment type="similarity">
    <text evidence="2 6">Belongs to the SURF1 family.</text>
</comment>
<keyword evidence="4 6" id="KW-1133">Transmembrane helix</keyword>
<evidence type="ECO:0000313" key="10">
    <source>
        <dbReference type="Proteomes" id="UP000292307"/>
    </source>
</evidence>
<feature type="region of interest" description="Disordered" evidence="7">
    <location>
        <begin position="237"/>
        <end position="263"/>
    </location>
</feature>
<dbReference type="InterPro" id="IPR045214">
    <property type="entry name" value="Surf1/Surf4"/>
</dbReference>
<evidence type="ECO:0000313" key="11">
    <source>
        <dbReference type="Proteomes" id="UP000628442"/>
    </source>
</evidence>
<evidence type="ECO:0000256" key="5">
    <source>
        <dbReference type="ARBA" id="ARBA00023136"/>
    </source>
</evidence>
<dbReference type="PANTHER" id="PTHR23427">
    <property type="entry name" value="SURFEIT LOCUS PROTEIN"/>
    <property type="match status" value="1"/>
</dbReference>
<dbReference type="Pfam" id="PF02104">
    <property type="entry name" value="SURF1"/>
    <property type="match status" value="1"/>
</dbReference>
<dbReference type="InterPro" id="IPR002994">
    <property type="entry name" value="Surf1/Shy1"/>
</dbReference>
<comment type="subcellular location">
    <subcellularLocation>
        <location evidence="6">Cell membrane</location>
        <topology evidence="6">Multi-pass membrane protein</topology>
    </subcellularLocation>
    <subcellularLocation>
        <location evidence="1">Membrane</location>
    </subcellularLocation>
</comment>
<reference evidence="8" key="3">
    <citation type="submission" date="2022-12" db="EMBL/GenBank/DDBJ databases">
        <authorList>
            <person name="Sun Q."/>
            <person name="Kim S."/>
        </authorList>
    </citation>
    <scope>NUCLEOTIDE SEQUENCE</scope>
    <source>
        <strain evidence="8">KCTC 12343</strain>
    </source>
</reference>
<evidence type="ECO:0000313" key="8">
    <source>
        <dbReference type="EMBL" id="GGY50898.1"/>
    </source>
</evidence>
<feature type="transmembrane region" description="Helical" evidence="6">
    <location>
        <begin position="216"/>
        <end position="236"/>
    </location>
</feature>
<evidence type="ECO:0000256" key="3">
    <source>
        <dbReference type="ARBA" id="ARBA00022692"/>
    </source>
</evidence>
<evidence type="ECO:0000256" key="6">
    <source>
        <dbReference type="RuleBase" id="RU363076"/>
    </source>
</evidence>
<protein>
    <recommendedName>
        <fullName evidence="6">SURF1-like protein</fullName>
    </recommendedName>
</protein>
<reference evidence="8" key="1">
    <citation type="journal article" date="2014" name="Int. J. Syst. Evol. Microbiol.">
        <title>Complete genome sequence of Corynebacterium casei LMG S-19264T (=DSM 44701T), isolated from a smear-ripened cheese.</title>
        <authorList>
            <consortium name="US DOE Joint Genome Institute (JGI-PGF)"/>
            <person name="Walter F."/>
            <person name="Albersmeier A."/>
            <person name="Kalinowski J."/>
            <person name="Ruckert C."/>
        </authorList>
    </citation>
    <scope>NUCLEOTIDE SEQUENCE</scope>
    <source>
        <strain evidence="8">KCTC 12343</strain>
    </source>
</reference>
<comment type="caution">
    <text evidence="6">Lacks conserved residue(s) required for the propagation of feature annotation.</text>
</comment>
<dbReference type="AlphaFoldDB" id="A0A411X3T1"/>
<sequence length="263" mass="28059">MRIAFRFKTVPFIATLLLVVLGIALGRWQDGRAEEKLAVAAELAGGSTAATLVIGAAPLAPEQAQFRRVSATGTFVADWPVYLDNRPHDGRAGFYVLMPFRIQGTAMHVLVARGWLPRDAVDRQRIATYRTPTGTVTIEGVAKPNAGHVMELGEAPPLAAGAIVQNADVARVAAASGLPLQPFVLEQTSADGSEGMLLRDWPRPDLGVDKHRGYAFQWYALALTAFLFFIISGTISGQRSGNSSGKNGGESSGTERSGTKDNQ</sequence>
<dbReference type="OrthoDB" id="9789940at2"/>
<keyword evidence="5 6" id="KW-0472">Membrane</keyword>